<dbReference type="Proteomes" id="UP000256253">
    <property type="component" value="Unassembled WGS sequence"/>
</dbReference>
<feature type="region of interest" description="Disordered" evidence="1">
    <location>
        <begin position="1"/>
        <end position="20"/>
    </location>
</feature>
<protein>
    <submittedName>
        <fullName evidence="3">Uncharacterized protein</fullName>
    </submittedName>
</protein>
<dbReference type="RefSeq" id="WP_115922197.1">
    <property type="nucleotide sequence ID" value="NZ_QTUA01000001.1"/>
</dbReference>
<organism evidence="3 4">
    <name type="scientific">Calidifontibacter indicus</name>
    <dbReference type="NCBI Taxonomy" id="419650"/>
    <lineage>
        <taxon>Bacteria</taxon>
        <taxon>Bacillati</taxon>
        <taxon>Actinomycetota</taxon>
        <taxon>Actinomycetes</taxon>
        <taxon>Micrococcales</taxon>
        <taxon>Dermacoccaceae</taxon>
        <taxon>Calidifontibacter</taxon>
    </lineage>
</organism>
<keyword evidence="2" id="KW-0472">Membrane</keyword>
<dbReference type="EMBL" id="QTUA01000001">
    <property type="protein sequence ID" value="REF30171.1"/>
    <property type="molecule type" value="Genomic_DNA"/>
</dbReference>
<feature type="transmembrane region" description="Helical" evidence="2">
    <location>
        <begin position="27"/>
        <end position="60"/>
    </location>
</feature>
<name>A0A3D9UZC9_9MICO</name>
<proteinExistence type="predicted"/>
<comment type="caution">
    <text evidence="3">The sequence shown here is derived from an EMBL/GenBank/DDBJ whole genome shotgun (WGS) entry which is preliminary data.</text>
</comment>
<evidence type="ECO:0000256" key="2">
    <source>
        <dbReference type="SAM" id="Phobius"/>
    </source>
</evidence>
<sequence length="79" mass="8166">MSAAAAPTIHRPTGAARPPHLWSRHGVIWGVVLLAFGFVLGLTVTTLGAATTLAVVCVALWAFSRCAPRSCSVPSPASR</sequence>
<keyword evidence="2" id="KW-0812">Transmembrane</keyword>
<keyword evidence="4" id="KW-1185">Reference proteome</keyword>
<gene>
    <name evidence="3" type="ORF">DFJ65_1165</name>
</gene>
<evidence type="ECO:0000313" key="4">
    <source>
        <dbReference type="Proteomes" id="UP000256253"/>
    </source>
</evidence>
<evidence type="ECO:0000313" key="3">
    <source>
        <dbReference type="EMBL" id="REF30171.1"/>
    </source>
</evidence>
<keyword evidence="2" id="KW-1133">Transmembrane helix</keyword>
<accession>A0A3D9UZC9</accession>
<evidence type="ECO:0000256" key="1">
    <source>
        <dbReference type="SAM" id="MobiDB-lite"/>
    </source>
</evidence>
<dbReference type="AlphaFoldDB" id="A0A3D9UZC9"/>
<reference evidence="3 4" key="1">
    <citation type="submission" date="2018-08" db="EMBL/GenBank/DDBJ databases">
        <title>Sequencing the genomes of 1000 actinobacteria strains.</title>
        <authorList>
            <person name="Klenk H.-P."/>
        </authorList>
    </citation>
    <scope>NUCLEOTIDE SEQUENCE [LARGE SCALE GENOMIC DNA]</scope>
    <source>
        <strain evidence="3 4">DSM 22967</strain>
    </source>
</reference>